<dbReference type="AlphaFoldDB" id="A0A8K0MUA3"/>
<proteinExistence type="predicted"/>
<comment type="caution">
    <text evidence="2">The sequence shown here is derived from an EMBL/GenBank/DDBJ whole genome shotgun (WGS) entry which is preliminary data.</text>
</comment>
<reference evidence="2" key="2">
    <citation type="submission" date="2019-07" db="EMBL/GenBank/DDBJ databases">
        <authorList>
            <person name="Yang Y."/>
            <person name="Bocs S."/>
            <person name="Baudouin L."/>
        </authorList>
    </citation>
    <scope>NUCLEOTIDE SEQUENCE</scope>
    <source>
        <tissue evidence="2">Spear leaf of Hainan Tall coconut</tissue>
    </source>
</reference>
<gene>
    <name evidence="2" type="ORF">COCNU_01G001640</name>
</gene>
<reference evidence="2" key="1">
    <citation type="journal article" date="2017" name="Gigascience">
        <title>The genome draft of coconut (Cocos nucifera).</title>
        <authorList>
            <person name="Xiao Y."/>
            <person name="Xu P."/>
            <person name="Fan H."/>
            <person name="Baudouin L."/>
            <person name="Xia W."/>
            <person name="Bocs S."/>
            <person name="Xu J."/>
            <person name="Li Q."/>
            <person name="Guo A."/>
            <person name="Zhou L."/>
            <person name="Li J."/>
            <person name="Wu Y."/>
            <person name="Ma Z."/>
            <person name="Armero A."/>
            <person name="Issali A.E."/>
            <person name="Liu N."/>
            <person name="Peng M."/>
            <person name="Yang Y."/>
        </authorList>
    </citation>
    <scope>NUCLEOTIDE SEQUENCE</scope>
    <source>
        <tissue evidence="2">Spear leaf of Hainan Tall coconut</tissue>
    </source>
</reference>
<keyword evidence="3" id="KW-1185">Reference proteome</keyword>
<evidence type="ECO:0000313" key="2">
    <source>
        <dbReference type="EMBL" id="KAG1326230.1"/>
    </source>
</evidence>
<evidence type="ECO:0000256" key="1">
    <source>
        <dbReference type="SAM" id="MobiDB-lite"/>
    </source>
</evidence>
<protein>
    <submittedName>
        <fullName evidence="2">Uncharacterized protein</fullName>
    </submittedName>
</protein>
<feature type="region of interest" description="Disordered" evidence="1">
    <location>
        <begin position="100"/>
        <end position="124"/>
    </location>
</feature>
<dbReference type="EMBL" id="CM017872">
    <property type="protein sequence ID" value="KAG1326230.1"/>
    <property type="molecule type" value="Genomic_DNA"/>
</dbReference>
<evidence type="ECO:0000313" key="3">
    <source>
        <dbReference type="Proteomes" id="UP000797356"/>
    </source>
</evidence>
<name>A0A8K0MUA3_COCNU</name>
<organism evidence="2 3">
    <name type="scientific">Cocos nucifera</name>
    <name type="common">Coconut palm</name>
    <dbReference type="NCBI Taxonomy" id="13894"/>
    <lineage>
        <taxon>Eukaryota</taxon>
        <taxon>Viridiplantae</taxon>
        <taxon>Streptophyta</taxon>
        <taxon>Embryophyta</taxon>
        <taxon>Tracheophyta</taxon>
        <taxon>Spermatophyta</taxon>
        <taxon>Magnoliopsida</taxon>
        <taxon>Liliopsida</taxon>
        <taxon>Arecaceae</taxon>
        <taxon>Arecoideae</taxon>
        <taxon>Cocoseae</taxon>
        <taxon>Attaleinae</taxon>
        <taxon>Cocos</taxon>
    </lineage>
</organism>
<sequence>MALPPLAGPPTMVPLPLIFAATNHQSPPSREQGRRGQSGDLGVVLEVRSSGQDGCGWPLGEQGWHKQLGDQGVVLEARSSAQGGVVLKVQSSDRRAMRVAKGQCERPAGNASMDGWGAMQAADD</sequence>
<dbReference type="Proteomes" id="UP000797356">
    <property type="component" value="Chromosome 1"/>
</dbReference>
<accession>A0A8K0MUA3</accession>